<keyword evidence="3" id="KW-1185">Reference proteome</keyword>
<name>A0A399SP33_9BACT</name>
<feature type="transmembrane region" description="Helical" evidence="1">
    <location>
        <begin position="15"/>
        <end position="35"/>
    </location>
</feature>
<dbReference type="AlphaFoldDB" id="A0A399SP33"/>
<feature type="transmembrane region" description="Helical" evidence="1">
    <location>
        <begin position="226"/>
        <end position="243"/>
    </location>
</feature>
<feature type="transmembrane region" description="Helical" evidence="1">
    <location>
        <begin position="358"/>
        <end position="380"/>
    </location>
</feature>
<dbReference type="EMBL" id="QWGR01000020">
    <property type="protein sequence ID" value="RIJ45776.1"/>
    <property type="molecule type" value="Genomic_DNA"/>
</dbReference>
<comment type="caution">
    <text evidence="2">The sequence shown here is derived from an EMBL/GenBank/DDBJ whole genome shotgun (WGS) entry which is preliminary data.</text>
</comment>
<feature type="transmembrane region" description="Helical" evidence="1">
    <location>
        <begin position="326"/>
        <end position="346"/>
    </location>
</feature>
<dbReference type="PROSITE" id="PS51257">
    <property type="entry name" value="PROKAR_LIPOPROTEIN"/>
    <property type="match status" value="1"/>
</dbReference>
<proteinExistence type="predicted"/>
<evidence type="ECO:0000313" key="3">
    <source>
        <dbReference type="Proteomes" id="UP000265926"/>
    </source>
</evidence>
<feature type="transmembrane region" description="Helical" evidence="1">
    <location>
        <begin position="392"/>
        <end position="416"/>
    </location>
</feature>
<keyword evidence="1" id="KW-0812">Transmembrane</keyword>
<feature type="transmembrane region" description="Helical" evidence="1">
    <location>
        <begin position="263"/>
        <end position="287"/>
    </location>
</feature>
<feature type="transmembrane region" description="Helical" evidence="1">
    <location>
        <begin position="89"/>
        <end position="106"/>
    </location>
</feature>
<dbReference type="Proteomes" id="UP000265926">
    <property type="component" value="Unassembled WGS sequence"/>
</dbReference>
<reference evidence="2 3" key="1">
    <citation type="submission" date="2018-08" db="EMBL/GenBank/DDBJ databases">
        <title>Pallidiluteibacterium maritimus gen. nov., sp. nov., isolated from coastal sediment.</title>
        <authorList>
            <person name="Zhou L.Y."/>
        </authorList>
    </citation>
    <scope>NUCLEOTIDE SEQUENCE [LARGE SCALE GENOMIC DNA]</scope>
    <source>
        <strain evidence="2 3">XSD2</strain>
    </source>
</reference>
<evidence type="ECO:0000256" key="1">
    <source>
        <dbReference type="SAM" id="Phobius"/>
    </source>
</evidence>
<dbReference type="SUPFAM" id="SSF103473">
    <property type="entry name" value="MFS general substrate transporter"/>
    <property type="match status" value="1"/>
</dbReference>
<feature type="transmembrane region" description="Helical" evidence="1">
    <location>
        <begin position="299"/>
        <end position="320"/>
    </location>
</feature>
<keyword evidence="1" id="KW-0472">Membrane</keyword>
<dbReference type="InterPro" id="IPR043745">
    <property type="entry name" value="DUF5690"/>
</dbReference>
<dbReference type="OrthoDB" id="182994at2"/>
<organism evidence="2 3">
    <name type="scientific">Maribellus luteus</name>
    <dbReference type="NCBI Taxonomy" id="2305463"/>
    <lineage>
        <taxon>Bacteria</taxon>
        <taxon>Pseudomonadati</taxon>
        <taxon>Bacteroidota</taxon>
        <taxon>Bacteroidia</taxon>
        <taxon>Marinilabiliales</taxon>
        <taxon>Prolixibacteraceae</taxon>
        <taxon>Maribellus</taxon>
    </lineage>
</organism>
<feature type="transmembrane region" description="Helical" evidence="1">
    <location>
        <begin position="140"/>
        <end position="161"/>
    </location>
</feature>
<feature type="transmembrane region" description="Helical" evidence="1">
    <location>
        <begin position="47"/>
        <end position="68"/>
    </location>
</feature>
<dbReference type="InterPro" id="IPR036259">
    <property type="entry name" value="MFS_trans_sf"/>
</dbReference>
<evidence type="ECO:0008006" key="4">
    <source>
        <dbReference type="Google" id="ProtNLM"/>
    </source>
</evidence>
<keyword evidence="1" id="KW-1133">Transmembrane helix</keyword>
<protein>
    <recommendedName>
        <fullName evidence="4">MFS transporter</fullName>
    </recommendedName>
</protein>
<feature type="transmembrane region" description="Helical" evidence="1">
    <location>
        <begin position="173"/>
        <end position="194"/>
    </location>
</feature>
<feature type="transmembrane region" description="Helical" evidence="1">
    <location>
        <begin position="112"/>
        <end position="133"/>
    </location>
</feature>
<sequence>MTRENIRKKLGENEVLFALVAAVSSFLVYSCMYAFRKPFTAATFDSLYFLGIHYKIWLITSQIIGYTISKFFGIKYISELRSEKRIQTILSVIGIAWISLLLFAITPAPYNFVFMFLNGLPLGLVWGIVFSYLEGRRTTELLGASVSVTFIVSSGFVRTVGRFLMLEYGVSEYWMPFVTGSLFIVPLIISVWLLNKLPEQNSKDVENRTQRVPMNREERKTFLKRFASAIIPFTLAYLLLTVLRDVRDNFSTEIWIELGKGDVPAIFTTAEIPIGAGVLIIVSFMILIKDNLRALNTSLLFIAGGMGINILATIAFQMQIIGGVSWMILVGFGLYLGYITYHALLFERFIATFKYASNIGFLFYTADAFGYLGSVTTFLMKNFFSPGLSWLNFFSSITYSLSALGIGLCLVSYFAIKIKHKKLFVQYESKKLCYEY</sequence>
<gene>
    <name evidence="2" type="ORF">D1614_21815</name>
</gene>
<dbReference type="RefSeq" id="WP_119440122.1">
    <property type="nucleotide sequence ID" value="NZ_QWGR01000020.1"/>
</dbReference>
<dbReference type="Pfam" id="PF18943">
    <property type="entry name" value="DUF5690"/>
    <property type="match status" value="1"/>
</dbReference>
<accession>A0A399SP33</accession>
<evidence type="ECO:0000313" key="2">
    <source>
        <dbReference type="EMBL" id="RIJ45776.1"/>
    </source>
</evidence>